<dbReference type="Proteomes" id="UP000577707">
    <property type="component" value="Unassembled WGS sequence"/>
</dbReference>
<dbReference type="Pfam" id="PF13193">
    <property type="entry name" value="AMP-binding_C"/>
    <property type="match status" value="1"/>
</dbReference>
<reference evidence="5 6" key="1">
    <citation type="submission" date="2020-08" db="EMBL/GenBank/DDBJ databases">
        <title>Genomic Encyclopedia of Type Strains, Phase III (KMG-III): the genomes of soil and plant-associated and newly described type strains.</title>
        <authorList>
            <person name="Whitman W."/>
        </authorList>
    </citation>
    <scope>NUCLEOTIDE SEQUENCE [LARGE SCALE GENOMIC DNA]</scope>
    <source>
        <strain evidence="5 6">CECT 3302</strain>
    </source>
</reference>
<dbReference type="InterPro" id="IPR045851">
    <property type="entry name" value="AMP-bd_C_sf"/>
</dbReference>
<dbReference type="SUPFAM" id="SSF56801">
    <property type="entry name" value="Acetyl-CoA synthetase-like"/>
    <property type="match status" value="1"/>
</dbReference>
<evidence type="ECO:0000259" key="4">
    <source>
        <dbReference type="Pfam" id="PF13193"/>
    </source>
</evidence>
<organism evidence="5 6">
    <name type="scientific">Nocardioides albus</name>
    <dbReference type="NCBI Taxonomy" id="1841"/>
    <lineage>
        <taxon>Bacteria</taxon>
        <taxon>Bacillati</taxon>
        <taxon>Actinomycetota</taxon>
        <taxon>Actinomycetes</taxon>
        <taxon>Propionibacteriales</taxon>
        <taxon>Nocardioidaceae</taxon>
        <taxon>Nocardioides</taxon>
    </lineage>
</organism>
<dbReference type="AlphaFoldDB" id="A0A7W5A6R5"/>
<dbReference type="PANTHER" id="PTHR43201">
    <property type="entry name" value="ACYL-COA SYNTHETASE"/>
    <property type="match status" value="1"/>
</dbReference>
<dbReference type="Gene3D" id="3.30.300.30">
    <property type="match status" value="1"/>
</dbReference>
<evidence type="ECO:0000256" key="2">
    <source>
        <dbReference type="ARBA" id="ARBA00022598"/>
    </source>
</evidence>
<comment type="similarity">
    <text evidence="1">Belongs to the ATP-dependent AMP-binding enzyme family.</text>
</comment>
<dbReference type="Pfam" id="PF00501">
    <property type="entry name" value="AMP-binding"/>
    <property type="match status" value="1"/>
</dbReference>
<keyword evidence="6" id="KW-1185">Reference proteome</keyword>
<feature type="domain" description="AMP-binding enzyme C-terminal" evidence="4">
    <location>
        <begin position="334"/>
        <end position="403"/>
    </location>
</feature>
<dbReference type="GO" id="GO:0031956">
    <property type="term" value="F:medium-chain fatty acid-CoA ligase activity"/>
    <property type="evidence" value="ECO:0007669"/>
    <property type="project" value="TreeGrafter"/>
</dbReference>
<evidence type="ECO:0000256" key="1">
    <source>
        <dbReference type="ARBA" id="ARBA00006432"/>
    </source>
</evidence>
<sequence>MIGDNLVIDAGTGARATWRELAQRSAGPRKSPTAYAVERSIEALPAVAGLADGGELLVISSGRLDESLAEELRAAGFDVAVGDDLRAATSPRPADDGRVWLLTSGSTGRPKRVGHTLETLSTVTGELAPRTWLCPYSPGTYAWWQVVTLGLGVPGQDLVLVDPADLDDWVSPALEHGVTAVSGTPTFWRRTLMRHGADLQKLQLKQITLGGEPVDQAVLSQLSEAFPDARVSWIYASSEVGASIVVHDGRAGFPVDWLDRDVPGRPRLAVVDGELVITSPHHGTDASGAELAGAVRTGDAARIEDGRVLVTGRLDRDELNVGGSKVSAGAVRDLLQSHPEVAWAAVRGRKAPLVGTMVVADVVAGPGTDVSADDLTRWAAERLPEYAVPRRIKMLAEIPAKETLKSDV</sequence>
<name>A0A7W5A6R5_9ACTN</name>
<dbReference type="PANTHER" id="PTHR43201:SF5">
    <property type="entry name" value="MEDIUM-CHAIN ACYL-COA LIGASE ACSF2, MITOCHONDRIAL"/>
    <property type="match status" value="1"/>
</dbReference>
<dbReference type="GO" id="GO:0006631">
    <property type="term" value="P:fatty acid metabolic process"/>
    <property type="evidence" value="ECO:0007669"/>
    <property type="project" value="TreeGrafter"/>
</dbReference>
<dbReference type="InterPro" id="IPR000873">
    <property type="entry name" value="AMP-dep_synth/lig_dom"/>
</dbReference>
<dbReference type="InterPro" id="IPR042099">
    <property type="entry name" value="ANL_N_sf"/>
</dbReference>
<dbReference type="RefSeq" id="WP_183547263.1">
    <property type="nucleotide sequence ID" value="NZ_BMQT01000005.1"/>
</dbReference>
<dbReference type="InterPro" id="IPR025110">
    <property type="entry name" value="AMP-bd_C"/>
</dbReference>
<evidence type="ECO:0000259" key="3">
    <source>
        <dbReference type="Pfam" id="PF00501"/>
    </source>
</evidence>
<feature type="domain" description="AMP-dependent synthetase/ligase" evidence="3">
    <location>
        <begin position="70"/>
        <end position="266"/>
    </location>
</feature>
<evidence type="ECO:0000313" key="5">
    <source>
        <dbReference type="EMBL" id="MBB3090454.1"/>
    </source>
</evidence>
<gene>
    <name evidence="5" type="ORF">FHS12_003412</name>
</gene>
<comment type="caution">
    <text evidence="5">The sequence shown here is derived from an EMBL/GenBank/DDBJ whole genome shotgun (WGS) entry which is preliminary data.</text>
</comment>
<dbReference type="EMBL" id="JACHXG010000007">
    <property type="protein sequence ID" value="MBB3090454.1"/>
    <property type="molecule type" value="Genomic_DNA"/>
</dbReference>
<dbReference type="Gene3D" id="3.40.50.12780">
    <property type="entry name" value="N-terminal domain of ligase-like"/>
    <property type="match status" value="1"/>
</dbReference>
<evidence type="ECO:0000313" key="6">
    <source>
        <dbReference type="Proteomes" id="UP000577707"/>
    </source>
</evidence>
<proteinExistence type="inferred from homology"/>
<protein>
    <submittedName>
        <fullName evidence="5">Acyl-coenzyme A synthetase/AMP-(Fatty) acid ligase</fullName>
    </submittedName>
</protein>
<accession>A0A7W5A6R5</accession>
<keyword evidence="2 5" id="KW-0436">Ligase</keyword>